<keyword evidence="3" id="KW-1185">Reference proteome</keyword>
<protein>
    <submittedName>
        <fullName evidence="2">Uncharacterized protein</fullName>
    </submittedName>
</protein>
<evidence type="ECO:0000256" key="1">
    <source>
        <dbReference type="SAM" id="Phobius"/>
    </source>
</evidence>
<dbReference type="EMBL" id="JADGMS010000008">
    <property type="protein sequence ID" value="KAF9677056.1"/>
    <property type="molecule type" value="Genomic_DNA"/>
</dbReference>
<dbReference type="AlphaFoldDB" id="A0A835JYV6"/>
<evidence type="ECO:0000313" key="3">
    <source>
        <dbReference type="Proteomes" id="UP000657918"/>
    </source>
</evidence>
<gene>
    <name evidence="2" type="ORF">SADUNF_Sadunf08G0067900</name>
</gene>
<reference evidence="2 3" key="1">
    <citation type="submission" date="2020-10" db="EMBL/GenBank/DDBJ databases">
        <title>Plant Genome Project.</title>
        <authorList>
            <person name="Zhang R.-G."/>
        </authorList>
    </citation>
    <scope>NUCLEOTIDE SEQUENCE [LARGE SCALE GENOMIC DNA]</scope>
    <source>
        <strain evidence="2">FAFU-HL-1</strain>
        <tissue evidence="2">Leaf</tissue>
    </source>
</reference>
<organism evidence="2 3">
    <name type="scientific">Salix dunnii</name>
    <dbReference type="NCBI Taxonomy" id="1413687"/>
    <lineage>
        <taxon>Eukaryota</taxon>
        <taxon>Viridiplantae</taxon>
        <taxon>Streptophyta</taxon>
        <taxon>Embryophyta</taxon>
        <taxon>Tracheophyta</taxon>
        <taxon>Spermatophyta</taxon>
        <taxon>Magnoliopsida</taxon>
        <taxon>eudicotyledons</taxon>
        <taxon>Gunneridae</taxon>
        <taxon>Pentapetalae</taxon>
        <taxon>rosids</taxon>
        <taxon>fabids</taxon>
        <taxon>Malpighiales</taxon>
        <taxon>Salicaceae</taxon>
        <taxon>Saliceae</taxon>
        <taxon>Salix</taxon>
    </lineage>
</organism>
<dbReference type="Proteomes" id="UP000657918">
    <property type="component" value="Chromosome 8"/>
</dbReference>
<feature type="transmembrane region" description="Helical" evidence="1">
    <location>
        <begin position="12"/>
        <end position="32"/>
    </location>
</feature>
<keyword evidence="1" id="KW-1133">Transmembrane helix</keyword>
<proteinExistence type="predicted"/>
<keyword evidence="1" id="KW-0812">Transmembrane</keyword>
<evidence type="ECO:0000313" key="2">
    <source>
        <dbReference type="EMBL" id="KAF9677056.1"/>
    </source>
</evidence>
<name>A0A835JYV6_9ROSI</name>
<accession>A0A835JYV6</accession>
<comment type="caution">
    <text evidence="2">The sequence shown here is derived from an EMBL/GenBank/DDBJ whole genome shotgun (WGS) entry which is preliminary data.</text>
</comment>
<keyword evidence="1" id="KW-0472">Membrane</keyword>
<dbReference type="OrthoDB" id="1867618at2759"/>
<feature type="transmembrane region" description="Helical" evidence="1">
    <location>
        <begin position="83"/>
        <end position="105"/>
    </location>
</feature>
<sequence length="130" mass="14428">MVEAELWHHVGVNYLFATWISWLLLLQSAFIVPKIPSYAKASFLLVHCRAKHGKLGLGICRPNLFKRSTRRYLLSLRGRTADALTSLLSGIAILASLSLSALTVFNSKMLLHGNDPISRTLLNQLQITSA</sequence>